<evidence type="ECO:0000313" key="1">
    <source>
        <dbReference type="EMBL" id="QPB10460.1"/>
    </source>
</evidence>
<dbReference type="Gene3D" id="1.10.3210.10">
    <property type="entry name" value="Hypothetical protein af1432"/>
    <property type="match status" value="1"/>
</dbReference>
<keyword evidence="1" id="KW-0378">Hydrolase</keyword>
<protein>
    <submittedName>
        <fullName evidence="1">Guanosine-3',5'-bis(Diphosphate) 3'-pyrophosphohydrolase</fullName>
        <ecNumber evidence="1">3.1.7.2</ecNumber>
    </submittedName>
</protein>
<gene>
    <name evidence="1" type="ORF">PN09_039</name>
</gene>
<evidence type="ECO:0000313" key="2">
    <source>
        <dbReference type="Proteomes" id="UP000605974"/>
    </source>
</evidence>
<dbReference type="GO" id="GO:0008893">
    <property type="term" value="F:guanosine-3',5'-bis(diphosphate) 3'-diphosphatase activity"/>
    <property type="evidence" value="ECO:0007669"/>
    <property type="project" value="UniProtKB-EC"/>
</dbReference>
<sequence length="159" mass="18487">MLTLAQRAKAFAIEAHKDQKYGEYDYSFHLEGVVLNIVERNRDNPMLQTLCAIGWLHDVVEDTDVTVQQLEREFGLCIALAVRDLSKTKDQDYKEYMLQCCKGALAREVKICDTMFNLQQSFLNNREKGMKKYPEQLAILVAGHWDNELLFYKEEECQA</sequence>
<reference evidence="1" key="1">
    <citation type="submission" date="2020-10" db="EMBL/GenBank/DDBJ databases">
        <authorList>
            <person name="Ni P."/>
        </authorList>
    </citation>
    <scope>NUCLEOTIDE SEQUENCE</scope>
</reference>
<dbReference type="PANTHER" id="PTHR46246">
    <property type="entry name" value="GUANOSINE-3',5'-BIS(DIPHOSPHATE) 3'-PYROPHOSPHOHYDROLASE MESH1"/>
    <property type="match status" value="1"/>
</dbReference>
<dbReference type="EMBL" id="MW175491">
    <property type="protein sequence ID" value="QPB10460.1"/>
    <property type="molecule type" value="Genomic_DNA"/>
</dbReference>
<dbReference type="InterPro" id="IPR052194">
    <property type="entry name" value="MESH1"/>
</dbReference>
<keyword evidence="2" id="KW-1185">Reference proteome</keyword>
<name>A0A7S7YBV8_9CAUD</name>
<dbReference type="EC" id="3.1.7.2" evidence="1"/>
<organism evidence="1 2">
    <name type="scientific">Pseudomonas phage PN09</name>
    <dbReference type="NCBI Taxonomy" id="2782564"/>
    <lineage>
        <taxon>Viruses</taxon>
        <taxon>Duplodnaviria</taxon>
        <taxon>Heunggongvirae</taxon>
        <taxon>Uroviricota</taxon>
        <taxon>Caudoviricetes</taxon>
        <taxon>Vandenendeviridae</taxon>
        <taxon>Gorskivirinae</taxon>
        <taxon>Otagovirus</taxon>
        <taxon>Otagovirus PN09</taxon>
    </lineage>
</organism>
<dbReference type="Proteomes" id="UP000605974">
    <property type="component" value="Segment"/>
</dbReference>
<accession>A0A7S7YBV8</accession>
<proteinExistence type="predicted"/>
<dbReference type="SUPFAM" id="SSF109604">
    <property type="entry name" value="HD-domain/PDEase-like"/>
    <property type="match status" value="1"/>
</dbReference>
<dbReference type="PANTHER" id="PTHR46246:SF1">
    <property type="entry name" value="GUANOSINE-3',5'-BIS(DIPHOSPHATE) 3'-PYROPHOSPHOHYDROLASE MESH1"/>
    <property type="match status" value="1"/>
</dbReference>